<dbReference type="InterPro" id="IPR011701">
    <property type="entry name" value="MFS"/>
</dbReference>
<protein>
    <submittedName>
        <fullName evidence="7">MFS family permease</fullName>
    </submittedName>
</protein>
<accession>A0ABS4WLD5</accession>
<organism evidence="7 8">
    <name type="scientific">Microbacterium phyllosphaerae</name>
    <dbReference type="NCBI Taxonomy" id="124798"/>
    <lineage>
        <taxon>Bacteria</taxon>
        <taxon>Bacillati</taxon>
        <taxon>Actinomycetota</taxon>
        <taxon>Actinomycetes</taxon>
        <taxon>Micrococcales</taxon>
        <taxon>Microbacteriaceae</taxon>
        <taxon>Microbacterium</taxon>
    </lineage>
</organism>
<evidence type="ECO:0000256" key="5">
    <source>
        <dbReference type="SAM" id="Phobius"/>
    </source>
</evidence>
<keyword evidence="8" id="KW-1185">Reference proteome</keyword>
<evidence type="ECO:0000256" key="1">
    <source>
        <dbReference type="ARBA" id="ARBA00004651"/>
    </source>
</evidence>
<name>A0ABS4WLD5_9MICO</name>
<evidence type="ECO:0000313" key="8">
    <source>
        <dbReference type="Proteomes" id="UP000703720"/>
    </source>
</evidence>
<feature type="transmembrane region" description="Helical" evidence="5">
    <location>
        <begin position="425"/>
        <end position="446"/>
    </location>
</feature>
<feature type="transmembrane region" description="Helical" evidence="5">
    <location>
        <begin position="124"/>
        <end position="144"/>
    </location>
</feature>
<keyword evidence="3 5" id="KW-1133">Transmembrane helix</keyword>
<dbReference type="PANTHER" id="PTHR23528:SF1">
    <property type="entry name" value="MAJOR FACILITATOR SUPERFAMILY (MFS) PROFILE DOMAIN-CONTAINING PROTEIN"/>
    <property type="match status" value="1"/>
</dbReference>
<reference evidence="7 8" key="1">
    <citation type="submission" date="2021-03" db="EMBL/GenBank/DDBJ databases">
        <title>Sequencing the genomes of 1000 actinobacteria strains.</title>
        <authorList>
            <person name="Klenk H.-P."/>
        </authorList>
    </citation>
    <scope>NUCLEOTIDE SEQUENCE [LARGE SCALE GENOMIC DNA]</scope>
    <source>
        <strain evidence="7 8">DSM 13468</strain>
    </source>
</reference>
<feature type="transmembrane region" description="Helical" evidence="5">
    <location>
        <begin position="88"/>
        <end position="112"/>
    </location>
</feature>
<feature type="transmembrane region" description="Helical" evidence="5">
    <location>
        <begin position="150"/>
        <end position="171"/>
    </location>
</feature>
<feature type="transmembrane region" description="Helical" evidence="5">
    <location>
        <begin position="52"/>
        <end position="76"/>
    </location>
</feature>
<keyword evidence="4 5" id="KW-0472">Membrane</keyword>
<evidence type="ECO:0000259" key="6">
    <source>
        <dbReference type="PROSITE" id="PS50850"/>
    </source>
</evidence>
<dbReference type="InterPro" id="IPR036259">
    <property type="entry name" value="MFS_trans_sf"/>
</dbReference>
<dbReference type="EMBL" id="JAGIOA010000001">
    <property type="protein sequence ID" value="MBP2376841.1"/>
    <property type="molecule type" value="Genomic_DNA"/>
</dbReference>
<feature type="transmembrane region" description="Helical" evidence="5">
    <location>
        <begin position="298"/>
        <end position="321"/>
    </location>
</feature>
<feature type="transmembrane region" description="Helical" evidence="5">
    <location>
        <begin position="183"/>
        <end position="203"/>
    </location>
</feature>
<feature type="transmembrane region" description="Helical" evidence="5">
    <location>
        <begin position="262"/>
        <end position="286"/>
    </location>
</feature>
<dbReference type="InterPro" id="IPR020846">
    <property type="entry name" value="MFS_dom"/>
</dbReference>
<comment type="caution">
    <text evidence="7">The sequence shown here is derived from an EMBL/GenBank/DDBJ whole genome shotgun (WGS) entry which is preliminary data.</text>
</comment>
<sequence length="461" mass="48132">MASDKRHDETASGLDAAQRTTLAGNLAAEAADISTAIEADPRAEVKLPKRELLAVFLAQTTLFMALVVPTAFSLAIKIGAIDPAGRDLSLALAVGVGGTVIIFTNPVLAIMSDRTRSRFGRRRPWFLLGLVLGLLGSAIVGFGTVSAVLIAGWAVAIVGYTLSAGMLLTYLGDRLPEQQRGKVMGVIGAISQIGPILGIALAGSFANDLTMMFVLPAIVAFVGPLWFAVTMKDSQFTGEIPPLQLGQLARGFYFNPRRHSNYGWVIVSKFFIYASLAFTSIYGVYLLQGRLGLDVAEVSSLVALIGLGGVVTAIVGAIGAGWLSDKLHSRKPFLVVSALLLVVSPITVGLSTSVLEYAIAALIGTLAIGIYGSVDQALALDTLPSEENENGRYLAIFGLANAVPQAAGPFAAAGVLALFGGDYSWVYFVAGGFAFLAALAILPISVGRRAQLSTTSIVTAK</sequence>
<evidence type="ECO:0000313" key="7">
    <source>
        <dbReference type="EMBL" id="MBP2376841.1"/>
    </source>
</evidence>
<evidence type="ECO:0000256" key="2">
    <source>
        <dbReference type="ARBA" id="ARBA00022692"/>
    </source>
</evidence>
<proteinExistence type="predicted"/>
<evidence type="ECO:0000256" key="4">
    <source>
        <dbReference type="ARBA" id="ARBA00023136"/>
    </source>
</evidence>
<evidence type="ECO:0000256" key="3">
    <source>
        <dbReference type="ARBA" id="ARBA00022989"/>
    </source>
</evidence>
<feature type="transmembrane region" description="Helical" evidence="5">
    <location>
        <begin position="333"/>
        <end position="351"/>
    </location>
</feature>
<dbReference type="PROSITE" id="PS50850">
    <property type="entry name" value="MFS"/>
    <property type="match status" value="1"/>
</dbReference>
<feature type="transmembrane region" description="Helical" evidence="5">
    <location>
        <begin position="209"/>
        <end position="229"/>
    </location>
</feature>
<gene>
    <name evidence="7" type="ORF">JOF42_000336</name>
</gene>
<comment type="subcellular location">
    <subcellularLocation>
        <location evidence="1">Cell membrane</location>
        <topology evidence="1">Multi-pass membrane protein</topology>
    </subcellularLocation>
</comment>
<dbReference type="SUPFAM" id="SSF103473">
    <property type="entry name" value="MFS general substrate transporter"/>
    <property type="match status" value="1"/>
</dbReference>
<dbReference type="RefSeq" id="WP_210096263.1">
    <property type="nucleotide sequence ID" value="NZ_BAAAIO010000001.1"/>
</dbReference>
<dbReference type="PANTHER" id="PTHR23528">
    <property type="match status" value="1"/>
</dbReference>
<feature type="transmembrane region" description="Helical" evidence="5">
    <location>
        <begin position="394"/>
        <end position="419"/>
    </location>
</feature>
<dbReference type="Proteomes" id="UP000703720">
    <property type="component" value="Unassembled WGS sequence"/>
</dbReference>
<dbReference type="Gene3D" id="1.20.1250.20">
    <property type="entry name" value="MFS general substrate transporter like domains"/>
    <property type="match status" value="2"/>
</dbReference>
<feature type="transmembrane region" description="Helical" evidence="5">
    <location>
        <begin position="357"/>
        <end position="374"/>
    </location>
</feature>
<keyword evidence="2 5" id="KW-0812">Transmembrane</keyword>
<dbReference type="Pfam" id="PF07690">
    <property type="entry name" value="MFS_1"/>
    <property type="match status" value="1"/>
</dbReference>
<feature type="domain" description="Major facilitator superfamily (MFS) profile" evidence="6">
    <location>
        <begin position="54"/>
        <end position="449"/>
    </location>
</feature>